<dbReference type="EMBL" id="CP036313">
    <property type="protein sequence ID" value="QBH11850.1"/>
    <property type="molecule type" value="Genomic_DNA"/>
</dbReference>
<evidence type="ECO:0000256" key="1">
    <source>
        <dbReference type="SAM" id="MobiDB-lite"/>
    </source>
</evidence>
<reference evidence="3 4" key="1">
    <citation type="submission" date="2018-06" db="EMBL/GenBank/DDBJ databases">
        <title>Complete Genome Sequence of Desulfobacter hydrogenophilus (DSM3380).</title>
        <authorList>
            <person name="Marietou A."/>
            <person name="Schreiber L."/>
            <person name="Marshall I."/>
            <person name="Jorgensen B."/>
        </authorList>
    </citation>
    <scope>NUCLEOTIDE SEQUENCE [LARGE SCALE GENOMIC DNA]</scope>
    <source>
        <strain evidence="3 4">DSM 3380</strain>
    </source>
</reference>
<gene>
    <name evidence="3" type="ORF">DO021_20805</name>
    <name evidence="2" type="ORF">EYB58_02255</name>
</gene>
<reference evidence="2 5" key="2">
    <citation type="submission" date="2019-02" db="EMBL/GenBank/DDBJ databases">
        <title>Complete genome sequence of Desulfobacter hydrogenophilus AcRS1.</title>
        <authorList>
            <person name="Marietou A."/>
            <person name="Lund M.B."/>
            <person name="Marshall I.P.G."/>
            <person name="Schreiber L."/>
            <person name="Jorgensen B."/>
        </authorList>
    </citation>
    <scope>NUCLEOTIDE SEQUENCE [LARGE SCALE GENOMIC DNA]</scope>
    <source>
        <strain evidence="2 5">AcRS1</strain>
    </source>
</reference>
<evidence type="ECO:0000313" key="3">
    <source>
        <dbReference type="EMBL" id="RAM00114.1"/>
    </source>
</evidence>
<dbReference type="RefSeq" id="WP_111960256.1">
    <property type="nucleotide sequence ID" value="NZ_CP036313.1"/>
</dbReference>
<dbReference type="OrthoDB" id="5432066at2"/>
<dbReference type="EMBL" id="QLNI01000064">
    <property type="protein sequence ID" value="RAM00114.1"/>
    <property type="molecule type" value="Genomic_DNA"/>
</dbReference>
<feature type="compositionally biased region" description="Basic residues" evidence="1">
    <location>
        <begin position="7"/>
        <end position="21"/>
    </location>
</feature>
<evidence type="ECO:0000313" key="2">
    <source>
        <dbReference type="EMBL" id="QBH11850.1"/>
    </source>
</evidence>
<evidence type="ECO:0000313" key="5">
    <source>
        <dbReference type="Proteomes" id="UP000293902"/>
    </source>
</evidence>
<evidence type="ECO:0000313" key="4">
    <source>
        <dbReference type="Proteomes" id="UP000248798"/>
    </source>
</evidence>
<sequence length="76" mass="8632">MSQQSRARAKAGKSRRRQSRSKICHCCGAQVMFCWQCRCGFSMCQSCMYENQWGMTCNGITWECPDCGAQNGYGNQ</sequence>
<name>A0A328F6F4_9BACT</name>
<organism evidence="3 4">
    <name type="scientific">Desulfobacter hydrogenophilus</name>
    <dbReference type="NCBI Taxonomy" id="2291"/>
    <lineage>
        <taxon>Bacteria</taxon>
        <taxon>Pseudomonadati</taxon>
        <taxon>Thermodesulfobacteriota</taxon>
        <taxon>Desulfobacteria</taxon>
        <taxon>Desulfobacterales</taxon>
        <taxon>Desulfobacteraceae</taxon>
        <taxon>Desulfobacter</taxon>
    </lineage>
</organism>
<feature type="region of interest" description="Disordered" evidence="1">
    <location>
        <begin position="1"/>
        <end position="21"/>
    </location>
</feature>
<proteinExistence type="predicted"/>
<accession>A0A328F6F4</accession>
<dbReference type="Proteomes" id="UP000293902">
    <property type="component" value="Chromosome"/>
</dbReference>
<dbReference type="AlphaFoldDB" id="A0A328F6F4"/>
<protein>
    <submittedName>
        <fullName evidence="3">Uncharacterized protein</fullName>
    </submittedName>
</protein>
<dbReference type="Proteomes" id="UP000248798">
    <property type="component" value="Unassembled WGS sequence"/>
</dbReference>
<keyword evidence="5" id="KW-1185">Reference proteome</keyword>